<reference evidence="8" key="1">
    <citation type="journal article" date="2014" name="Int. J. Syst. Evol. Microbiol.">
        <title>Complete genome sequence of Corynebacterium casei LMG S-19264T (=DSM 44701T), isolated from a smear-ripened cheese.</title>
        <authorList>
            <consortium name="US DOE Joint Genome Institute (JGI-PGF)"/>
            <person name="Walter F."/>
            <person name="Albersmeier A."/>
            <person name="Kalinowski J."/>
            <person name="Ruckert C."/>
        </authorList>
    </citation>
    <scope>NUCLEOTIDE SEQUENCE</scope>
    <source>
        <strain evidence="8">CGMCC 1.15519</strain>
    </source>
</reference>
<protein>
    <recommendedName>
        <fullName evidence="5">3-methylmercaptopropionyl-CoA ligase</fullName>
        <ecNumber evidence="4">6.2.1.44</ecNumber>
    </recommendedName>
</protein>
<dbReference type="PANTHER" id="PTHR43201:SF5">
    <property type="entry name" value="MEDIUM-CHAIN ACYL-COA LIGASE ACSF2, MITOCHONDRIAL"/>
    <property type="match status" value="1"/>
</dbReference>
<comment type="similarity">
    <text evidence="1">Belongs to the ATP-dependent AMP-binding enzyme family.</text>
</comment>
<dbReference type="GO" id="GO:0006631">
    <property type="term" value="P:fatty acid metabolic process"/>
    <property type="evidence" value="ECO:0007669"/>
    <property type="project" value="TreeGrafter"/>
</dbReference>
<dbReference type="CDD" id="cd17631">
    <property type="entry name" value="FACL_FadD13-like"/>
    <property type="match status" value="1"/>
</dbReference>
<evidence type="ECO:0000256" key="3">
    <source>
        <dbReference type="ARBA" id="ARBA00051915"/>
    </source>
</evidence>
<feature type="domain" description="AMP-dependent synthetase/ligase" evidence="6">
    <location>
        <begin position="30"/>
        <end position="392"/>
    </location>
</feature>
<proteinExistence type="inferred from homology"/>
<comment type="caution">
    <text evidence="8">The sequence shown here is derived from an EMBL/GenBank/DDBJ whole genome shotgun (WGS) entry which is preliminary data.</text>
</comment>
<evidence type="ECO:0000256" key="2">
    <source>
        <dbReference type="ARBA" id="ARBA00022598"/>
    </source>
</evidence>
<gene>
    <name evidence="8" type="ORF">GCM10011529_12470</name>
</gene>
<dbReference type="InterPro" id="IPR042099">
    <property type="entry name" value="ANL_N_sf"/>
</dbReference>
<dbReference type="PANTHER" id="PTHR43201">
    <property type="entry name" value="ACYL-COA SYNTHETASE"/>
    <property type="match status" value="1"/>
</dbReference>
<dbReference type="Pfam" id="PF13193">
    <property type="entry name" value="AMP-binding_C"/>
    <property type="match status" value="1"/>
</dbReference>
<sequence>MKLDDARPLAVAGGLDLADMQTLGDVTRGHAAVRPDATAFEFEGRHTSFAALDAHTNQVANALAAAGIAQGRRIAYLGKNSDHYFELLLGAAKAGVVMVPVGWRLAPAEMAFIINNSEAALVFVGGEFADMVVAHSAELEGRTVIAMEAGSAFPTFENWRDAQASIAPDVIVQPGDVTIQLYTSGTTGRPKGAMLTHDNLLTGRRLGREHPMDWNDWGPDDVSLVAMPVAHIGGTGWGLVGLVNGAKGVIAREFDPLKVLDYIENDRVSKMFMVPAALQIVVRQPRARQVDYSRLKYILYGASPIPLDLLRECIEVFGCGFCQQYGMTETTGTIVYLPPEDHDPAGNTRMRSAGLPMPGVEIRILGDDGNPVPANAVGEVATRSYANMRGYWKLDEATAATIAPDGWLRTGDAGYLDDDGYLYIHDRVKDMIITGGENVYPAEVESAIYGHPAVAEVAVIGVPDDKWGEAVKAVVVAKPGAVIDETDIIAFARTRIAAFKAPKSIDVIDALPRNASGKILRRELRDPYWAGKTRRVN</sequence>
<dbReference type="Pfam" id="PF00501">
    <property type="entry name" value="AMP-binding"/>
    <property type="match status" value="1"/>
</dbReference>
<dbReference type="NCBIfam" id="NF004837">
    <property type="entry name" value="PRK06187.1"/>
    <property type="match status" value="1"/>
</dbReference>
<feature type="domain" description="AMP-binding enzyme C-terminal" evidence="7">
    <location>
        <begin position="443"/>
        <end position="518"/>
    </location>
</feature>
<accession>A0A916ZPE0</accession>
<evidence type="ECO:0000259" key="7">
    <source>
        <dbReference type="Pfam" id="PF13193"/>
    </source>
</evidence>
<dbReference type="EC" id="6.2.1.44" evidence="4"/>
<dbReference type="Gene3D" id="3.30.300.30">
    <property type="match status" value="1"/>
</dbReference>
<reference evidence="8" key="2">
    <citation type="submission" date="2020-09" db="EMBL/GenBank/DDBJ databases">
        <authorList>
            <person name="Sun Q."/>
            <person name="Zhou Y."/>
        </authorList>
    </citation>
    <scope>NUCLEOTIDE SEQUENCE</scope>
    <source>
        <strain evidence="8">CGMCC 1.15519</strain>
    </source>
</reference>
<keyword evidence="9" id="KW-1185">Reference proteome</keyword>
<evidence type="ECO:0000256" key="1">
    <source>
        <dbReference type="ARBA" id="ARBA00006432"/>
    </source>
</evidence>
<evidence type="ECO:0000256" key="4">
    <source>
        <dbReference type="ARBA" id="ARBA00066616"/>
    </source>
</evidence>
<evidence type="ECO:0000256" key="5">
    <source>
        <dbReference type="ARBA" id="ARBA00067668"/>
    </source>
</evidence>
<evidence type="ECO:0000313" key="9">
    <source>
        <dbReference type="Proteomes" id="UP000635071"/>
    </source>
</evidence>
<dbReference type="InterPro" id="IPR045851">
    <property type="entry name" value="AMP-bd_C_sf"/>
</dbReference>
<dbReference type="SUPFAM" id="SSF56801">
    <property type="entry name" value="Acetyl-CoA synthetase-like"/>
    <property type="match status" value="1"/>
</dbReference>
<comment type="catalytic activity">
    <reaction evidence="3">
        <text>3-(methylsulfanyl)propanoate + ATP + CoA = 3-(methylsulfanyl)propanoyl-CoA + AMP + diphosphate</text>
        <dbReference type="Rhea" id="RHEA:43052"/>
        <dbReference type="ChEBI" id="CHEBI:30616"/>
        <dbReference type="ChEBI" id="CHEBI:33019"/>
        <dbReference type="ChEBI" id="CHEBI:49016"/>
        <dbReference type="ChEBI" id="CHEBI:57287"/>
        <dbReference type="ChEBI" id="CHEBI:82815"/>
        <dbReference type="ChEBI" id="CHEBI:456215"/>
        <dbReference type="EC" id="6.2.1.44"/>
    </reaction>
    <physiologicalReaction direction="left-to-right" evidence="3">
        <dbReference type="Rhea" id="RHEA:43053"/>
    </physiologicalReaction>
</comment>
<evidence type="ECO:0000313" key="8">
    <source>
        <dbReference type="EMBL" id="GGE07598.1"/>
    </source>
</evidence>
<dbReference type="Proteomes" id="UP000635071">
    <property type="component" value="Unassembled WGS sequence"/>
</dbReference>
<organism evidence="8 9">
    <name type="scientific">Sandarakinorhabdus glacialis</name>
    <dbReference type="NCBI Taxonomy" id="1614636"/>
    <lineage>
        <taxon>Bacteria</taxon>
        <taxon>Pseudomonadati</taxon>
        <taxon>Pseudomonadota</taxon>
        <taxon>Alphaproteobacteria</taxon>
        <taxon>Sphingomonadales</taxon>
        <taxon>Sphingosinicellaceae</taxon>
        <taxon>Sandarakinorhabdus</taxon>
    </lineage>
</organism>
<evidence type="ECO:0000259" key="6">
    <source>
        <dbReference type="Pfam" id="PF00501"/>
    </source>
</evidence>
<dbReference type="FunFam" id="3.30.300.30:FF:000008">
    <property type="entry name" value="2,3-dihydroxybenzoate-AMP ligase"/>
    <property type="match status" value="1"/>
</dbReference>
<dbReference type="RefSeq" id="WP_243450579.1">
    <property type="nucleotide sequence ID" value="NZ_BMJM01000003.1"/>
</dbReference>
<dbReference type="Gene3D" id="3.40.50.12780">
    <property type="entry name" value="N-terminal domain of ligase-like"/>
    <property type="match status" value="1"/>
</dbReference>
<keyword evidence="2" id="KW-0436">Ligase</keyword>
<dbReference type="InterPro" id="IPR000873">
    <property type="entry name" value="AMP-dep_synth/lig_dom"/>
</dbReference>
<dbReference type="InterPro" id="IPR025110">
    <property type="entry name" value="AMP-bd_C"/>
</dbReference>
<dbReference type="EMBL" id="BMJM01000003">
    <property type="protein sequence ID" value="GGE07598.1"/>
    <property type="molecule type" value="Genomic_DNA"/>
</dbReference>
<name>A0A916ZPE0_9SPHN</name>
<dbReference type="AlphaFoldDB" id="A0A916ZPE0"/>
<dbReference type="GO" id="GO:0031956">
    <property type="term" value="F:medium-chain fatty acid-CoA ligase activity"/>
    <property type="evidence" value="ECO:0007669"/>
    <property type="project" value="TreeGrafter"/>
</dbReference>